<gene>
    <name evidence="4" type="ORF">GCM10009821_18440</name>
</gene>
<feature type="domain" description="NADH:flavin oxidoreductase/NADH oxidase N-terminal" evidence="3">
    <location>
        <begin position="37"/>
        <end position="361"/>
    </location>
</feature>
<evidence type="ECO:0000313" key="5">
    <source>
        <dbReference type="Proteomes" id="UP001501480"/>
    </source>
</evidence>
<evidence type="ECO:0000256" key="1">
    <source>
        <dbReference type="ARBA" id="ARBA00022630"/>
    </source>
</evidence>
<dbReference type="PANTHER" id="PTHR43656">
    <property type="entry name" value="BINDING OXIDOREDUCTASE, PUTATIVE (AFU_ORTHOLOGUE AFUA_2G08260)-RELATED"/>
    <property type="match status" value="1"/>
</dbReference>
<dbReference type="Pfam" id="PF00724">
    <property type="entry name" value="Oxidored_FMN"/>
    <property type="match status" value="1"/>
</dbReference>
<keyword evidence="5" id="KW-1185">Reference proteome</keyword>
<evidence type="ECO:0000313" key="4">
    <source>
        <dbReference type="EMBL" id="GAA2078790.1"/>
    </source>
</evidence>
<protein>
    <submittedName>
        <fullName evidence="4">NADH:flavin oxidoreductase/NADH oxidase family protein</fullName>
    </submittedName>
</protein>
<keyword evidence="2" id="KW-0560">Oxidoreductase</keyword>
<dbReference type="InterPro" id="IPR013785">
    <property type="entry name" value="Aldolase_TIM"/>
</dbReference>
<dbReference type="Gene3D" id="3.20.20.70">
    <property type="entry name" value="Aldolase class I"/>
    <property type="match status" value="1"/>
</dbReference>
<dbReference type="SUPFAM" id="SSF51395">
    <property type="entry name" value="FMN-linked oxidoreductases"/>
    <property type="match status" value="1"/>
</dbReference>
<accession>A0ABN2W214</accession>
<keyword evidence="1" id="KW-0285">Flavoprotein</keyword>
<name>A0ABN2W214_9ACTN</name>
<reference evidence="4 5" key="1">
    <citation type="journal article" date="2019" name="Int. J. Syst. Evol. Microbiol.">
        <title>The Global Catalogue of Microorganisms (GCM) 10K type strain sequencing project: providing services to taxonomists for standard genome sequencing and annotation.</title>
        <authorList>
            <consortium name="The Broad Institute Genomics Platform"/>
            <consortium name="The Broad Institute Genome Sequencing Center for Infectious Disease"/>
            <person name="Wu L."/>
            <person name="Ma J."/>
        </authorList>
    </citation>
    <scope>NUCLEOTIDE SEQUENCE [LARGE SCALE GENOMIC DNA]</scope>
    <source>
        <strain evidence="4 5">JCM 15749</strain>
    </source>
</reference>
<dbReference type="InterPro" id="IPR001155">
    <property type="entry name" value="OxRdtase_FMN_N"/>
</dbReference>
<dbReference type="EMBL" id="BAAAPY010000005">
    <property type="protein sequence ID" value="GAA2078790.1"/>
    <property type="molecule type" value="Genomic_DNA"/>
</dbReference>
<proteinExistence type="predicted"/>
<evidence type="ECO:0000256" key="2">
    <source>
        <dbReference type="ARBA" id="ARBA00023002"/>
    </source>
</evidence>
<dbReference type="PANTHER" id="PTHR43656:SF2">
    <property type="entry name" value="BINDING OXIDOREDUCTASE, PUTATIVE (AFU_ORTHOLOGUE AFUA_2G08260)-RELATED"/>
    <property type="match status" value="1"/>
</dbReference>
<dbReference type="Proteomes" id="UP001501480">
    <property type="component" value="Unassembled WGS sequence"/>
</dbReference>
<comment type="caution">
    <text evidence="4">The sequence shown here is derived from an EMBL/GenBank/DDBJ whole genome shotgun (WGS) entry which is preliminary data.</text>
</comment>
<organism evidence="4 5">
    <name type="scientific">Aeromicrobium halocynthiae</name>
    <dbReference type="NCBI Taxonomy" id="560557"/>
    <lineage>
        <taxon>Bacteria</taxon>
        <taxon>Bacillati</taxon>
        <taxon>Actinomycetota</taxon>
        <taxon>Actinomycetes</taxon>
        <taxon>Propionibacteriales</taxon>
        <taxon>Nocardioidaceae</taxon>
        <taxon>Aeromicrobium</taxon>
    </lineage>
</organism>
<evidence type="ECO:0000259" key="3">
    <source>
        <dbReference type="Pfam" id="PF00724"/>
    </source>
</evidence>
<sequence>MGRVESRKWADLPPGILRECAMTPSPSPGASVPALTDPLTLPNGQVLPNRLMKAALSEALATDDHAPDHRLVELYRRWSDGGYGLIVTGNVMVDRTQLGEPGNVVVEDERHLDALRRWTAPAKDAGVPMWAQINHPGRQANPMALRHTPVAPSAVALNLPGASTPRVLTTEEVADVVERFATTAAVCEAAGFDGVQVHGAHGYLVNQFLSPRTNLRTDEWGGDAERRMRFPLEVVRRIRARVSPGFAVGIKLNSADFQRGGFSEDESRAVLAALATEGVDLIEISGGSYESPAMMGTAAASTRAREAYFLEYARTARAVVGDVPLAVTGGFRTRTGMADAVESGECDVVGLGRPTAVVPDAADVVLADRADLPTHRITMGARGLVGKVTNLKQLDGLLDLGWHADQLHRLADGRDPDPGRGRAATLAAMVRRNGRGALRRTRG</sequence>
<dbReference type="CDD" id="cd04733">
    <property type="entry name" value="OYE_like_2_FMN"/>
    <property type="match status" value="1"/>
</dbReference>
<dbReference type="InterPro" id="IPR051799">
    <property type="entry name" value="NADH_flavin_oxidoreductase"/>
</dbReference>